<evidence type="ECO:0000313" key="8">
    <source>
        <dbReference type="EMBL" id="MDJ1159849.1"/>
    </source>
</evidence>
<dbReference type="Proteomes" id="UP001321492">
    <property type="component" value="Unassembled WGS sequence"/>
</dbReference>
<protein>
    <submittedName>
        <fullName evidence="8">DoxX family protein</fullName>
    </submittedName>
</protein>
<sequence length="128" mass="13326">MQTVNDLALVIGRMLLAAIFVQSGFGKIAGYAGAAAYMESAGVPGILLPLVILVEFGGGLAIVLGWQTRWAALALAGFSILSALLFHLQPGDRMQMINFMKNLSIAGGFLALMVAGAGRFSLDARGGR</sequence>
<comment type="similarity">
    <text evidence="2">Belongs to the DoxX family.</text>
</comment>
<gene>
    <name evidence="8" type="ORF">QNA08_16640</name>
</gene>
<evidence type="ECO:0000313" key="9">
    <source>
        <dbReference type="Proteomes" id="UP001321492"/>
    </source>
</evidence>
<name>A0ABT7AM29_9HYPH</name>
<keyword evidence="5 7" id="KW-1133">Transmembrane helix</keyword>
<organism evidence="8 9">
    <name type="scientific">Chelatococcus albus</name>
    <dbReference type="NCBI Taxonomy" id="3047466"/>
    <lineage>
        <taxon>Bacteria</taxon>
        <taxon>Pseudomonadati</taxon>
        <taxon>Pseudomonadota</taxon>
        <taxon>Alphaproteobacteria</taxon>
        <taxon>Hyphomicrobiales</taxon>
        <taxon>Chelatococcaceae</taxon>
        <taxon>Chelatococcus</taxon>
    </lineage>
</organism>
<dbReference type="InterPro" id="IPR032808">
    <property type="entry name" value="DoxX"/>
</dbReference>
<keyword evidence="4 7" id="KW-0812">Transmembrane</keyword>
<comment type="subcellular location">
    <subcellularLocation>
        <location evidence="1">Cell membrane</location>
        <topology evidence="1">Multi-pass membrane protein</topology>
    </subcellularLocation>
</comment>
<dbReference type="RefSeq" id="WP_283741846.1">
    <property type="nucleotide sequence ID" value="NZ_JASJEV010000013.1"/>
</dbReference>
<evidence type="ECO:0000256" key="1">
    <source>
        <dbReference type="ARBA" id="ARBA00004651"/>
    </source>
</evidence>
<feature type="transmembrane region" description="Helical" evidence="7">
    <location>
        <begin position="70"/>
        <end position="88"/>
    </location>
</feature>
<dbReference type="PANTHER" id="PTHR33452:SF1">
    <property type="entry name" value="INNER MEMBRANE PROTEIN YPHA-RELATED"/>
    <property type="match status" value="1"/>
</dbReference>
<evidence type="ECO:0000256" key="4">
    <source>
        <dbReference type="ARBA" id="ARBA00022692"/>
    </source>
</evidence>
<evidence type="ECO:0000256" key="7">
    <source>
        <dbReference type="SAM" id="Phobius"/>
    </source>
</evidence>
<feature type="transmembrane region" description="Helical" evidence="7">
    <location>
        <begin position="103"/>
        <end position="122"/>
    </location>
</feature>
<evidence type="ECO:0000256" key="6">
    <source>
        <dbReference type="ARBA" id="ARBA00023136"/>
    </source>
</evidence>
<dbReference type="InterPro" id="IPR051907">
    <property type="entry name" value="DoxX-like_oxidoreductase"/>
</dbReference>
<dbReference type="Pfam" id="PF07681">
    <property type="entry name" value="DoxX"/>
    <property type="match status" value="1"/>
</dbReference>
<keyword evidence="9" id="KW-1185">Reference proteome</keyword>
<reference evidence="8 9" key="1">
    <citation type="submission" date="2023-05" db="EMBL/GenBank/DDBJ databases">
        <title>Chelatococcus sp. nov., a moderately thermophilic bacterium isolated from hot spring microbial mat.</title>
        <authorList>
            <person name="Hu C.-J."/>
            <person name="Li W.-J."/>
        </authorList>
    </citation>
    <scope>NUCLEOTIDE SEQUENCE [LARGE SCALE GENOMIC DNA]</scope>
    <source>
        <strain evidence="8 9">SYSU G07232</strain>
    </source>
</reference>
<keyword evidence="3" id="KW-1003">Cell membrane</keyword>
<accession>A0ABT7AM29</accession>
<evidence type="ECO:0000256" key="2">
    <source>
        <dbReference type="ARBA" id="ARBA00006679"/>
    </source>
</evidence>
<comment type="caution">
    <text evidence="8">The sequence shown here is derived from an EMBL/GenBank/DDBJ whole genome shotgun (WGS) entry which is preliminary data.</text>
</comment>
<evidence type="ECO:0000256" key="3">
    <source>
        <dbReference type="ARBA" id="ARBA00022475"/>
    </source>
</evidence>
<keyword evidence="6 7" id="KW-0472">Membrane</keyword>
<dbReference type="EMBL" id="JASJEV010000013">
    <property type="protein sequence ID" value="MDJ1159849.1"/>
    <property type="molecule type" value="Genomic_DNA"/>
</dbReference>
<feature type="transmembrane region" description="Helical" evidence="7">
    <location>
        <begin position="45"/>
        <end position="63"/>
    </location>
</feature>
<dbReference type="PANTHER" id="PTHR33452">
    <property type="entry name" value="OXIDOREDUCTASE CATD-RELATED"/>
    <property type="match status" value="1"/>
</dbReference>
<evidence type="ECO:0000256" key="5">
    <source>
        <dbReference type="ARBA" id="ARBA00022989"/>
    </source>
</evidence>
<feature type="transmembrane region" description="Helical" evidence="7">
    <location>
        <begin position="7"/>
        <end position="25"/>
    </location>
</feature>
<proteinExistence type="inferred from homology"/>